<dbReference type="Proteomes" id="UP001153069">
    <property type="component" value="Unassembled WGS sequence"/>
</dbReference>
<protein>
    <submittedName>
        <fullName evidence="1">Uncharacterized protein</fullName>
    </submittedName>
</protein>
<name>A0A9N8F1U0_9STRA</name>
<gene>
    <name evidence="1" type="ORF">SEMRO_3425_G347880.1</name>
</gene>
<keyword evidence="2" id="KW-1185">Reference proteome</keyword>
<organism evidence="1 2">
    <name type="scientific">Seminavis robusta</name>
    <dbReference type="NCBI Taxonomy" id="568900"/>
    <lineage>
        <taxon>Eukaryota</taxon>
        <taxon>Sar</taxon>
        <taxon>Stramenopiles</taxon>
        <taxon>Ochrophyta</taxon>
        <taxon>Bacillariophyta</taxon>
        <taxon>Bacillariophyceae</taxon>
        <taxon>Bacillariophycidae</taxon>
        <taxon>Naviculales</taxon>
        <taxon>Naviculaceae</taxon>
        <taxon>Seminavis</taxon>
    </lineage>
</organism>
<accession>A0A9N8F1U0</accession>
<comment type="caution">
    <text evidence="1">The sequence shown here is derived from an EMBL/GenBank/DDBJ whole genome shotgun (WGS) entry which is preliminary data.</text>
</comment>
<reference evidence="1" key="1">
    <citation type="submission" date="2020-06" db="EMBL/GenBank/DDBJ databases">
        <authorList>
            <consortium name="Plant Systems Biology data submission"/>
        </authorList>
    </citation>
    <scope>NUCLEOTIDE SEQUENCE</scope>
    <source>
        <strain evidence="1">D6</strain>
    </source>
</reference>
<sequence length="320" mass="36785">MAFSDAGGFGANIVTCPTGELNKAMDTYAEVLLALYLPHRCLAGLKKSVPQTNYASAERLREVYEYYVLRKANNEETVVFSERNLSFIQNIQDTAFNNPRYKVKEDDLQRVTKPYRPKHWEENMYENKSDDEHEHEKDDLIQKVYEDWISDLESQGTTESNRDFMARTFDGLSFTAILHNGSDNPGYNVQLTIPEKSLDEDEFVTISAEFHTTGTTKRRRVEPPTPRYHKIIEVLLNKREFIQRANVLKYNPQVEVSQANGSVKSISDWATAANLDDKKRRAFQCNIAAFLFTFYEEAKKVDLEAGVPDMGLKAKVRLSR</sequence>
<dbReference type="AlphaFoldDB" id="A0A9N8F1U0"/>
<evidence type="ECO:0000313" key="1">
    <source>
        <dbReference type="EMBL" id="CAB9531321.1"/>
    </source>
</evidence>
<evidence type="ECO:0000313" key="2">
    <source>
        <dbReference type="Proteomes" id="UP001153069"/>
    </source>
</evidence>
<proteinExistence type="predicted"/>
<dbReference type="EMBL" id="CAICTM010003423">
    <property type="protein sequence ID" value="CAB9531321.1"/>
    <property type="molecule type" value="Genomic_DNA"/>
</dbReference>